<accession>A0A7K0E0H9</accession>
<proteinExistence type="predicted"/>
<protein>
    <submittedName>
        <fullName evidence="1">Uncharacterized protein</fullName>
    </submittedName>
</protein>
<evidence type="ECO:0000313" key="2">
    <source>
        <dbReference type="Proteomes" id="UP000431401"/>
    </source>
</evidence>
<dbReference type="Proteomes" id="UP000431401">
    <property type="component" value="Unassembled WGS sequence"/>
</dbReference>
<reference evidence="1 2" key="1">
    <citation type="submission" date="2019-10" db="EMBL/GenBank/DDBJ databases">
        <title>Nocardia macrotermitis sp. nov. and Nocardia aurantia sp. nov., isolated from the gut of fungus growing-termite Macrotermes natalensis.</title>
        <authorList>
            <person name="Benndorf R."/>
            <person name="Schwitalla J."/>
            <person name="Martin K."/>
            <person name="De Beer W."/>
            <person name="Kaster A.-K."/>
            <person name="Vollmers J."/>
            <person name="Poulsen M."/>
            <person name="Beemelmanns C."/>
        </authorList>
    </citation>
    <scope>NUCLEOTIDE SEQUENCE [LARGE SCALE GENOMIC DNA]</scope>
    <source>
        <strain evidence="1 2">RB56</strain>
    </source>
</reference>
<name>A0A7K0E0H9_9NOCA</name>
<sequence>MNSDSYTKASSGGCVWVELDTWRNEFDALDEAEPVAAAFFRGLMRRAQKHGLGDGDYRAPVGLKLSRLNRPWIAEFRTLSGNETQHLRLYWGEAPEDDKSLVACLVGAKAARTPLHRSLPTQDRHIGTAMDRLAGWCRSAATTCRKLRQH</sequence>
<keyword evidence="2" id="KW-1185">Reference proteome</keyword>
<organism evidence="1 2">
    <name type="scientific">Nocardia aurantia</name>
    <dbReference type="NCBI Taxonomy" id="2585199"/>
    <lineage>
        <taxon>Bacteria</taxon>
        <taxon>Bacillati</taxon>
        <taxon>Actinomycetota</taxon>
        <taxon>Actinomycetes</taxon>
        <taxon>Mycobacteriales</taxon>
        <taxon>Nocardiaceae</taxon>
        <taxon>Nocardia</taxon>
    </lineage>
</organism>
<comment type="caution">
    <text evidence="1">The sequence shown here is derived from an EMBL/GenBank/DDBJ whole genome shotgun (WGS) entry which is preliminary data.</text>
</comment>
<dbReference type="AlphaFoldDB" id="A0A7K0E0H9"/>
<dbReference type="EMBL" id="WEGI01000018">
    <property type="protein sequence ID" value="MQY31318.1"/>
    <property type="molecule type" value="Genomic_DNA"/>
</dbReference>
<evidence type="ECO:0000313" key="1">
    <source>
        <dbReference type="EMBL" id="MQY31318.1"/>
    </source>
</evidence>
<gene>
    <name evidence="1" type="ORF">NRB56_69270</name>
</gene>